<comment type="caution">
    <text evidence="6">The sequence shown here is derived from an EMBL/GenBank/DDBJ whole genome shotgun (WGS) entry which is preliminary data.</text>
</comment>
<dbReference type="AlphaFoldDB" id="A0A5N6JZ64"/>
<name>A0A5N6JZ64_MONLA</name>
<dbReference type="Pfam" id="PF03226">
    <property type="entry name" value="Yippee-Mis18"/>
    <property type="match status" value="1"/>
</dbReference>
<proteinExistence type="inferred from homology"/>
<protein>
    <recommendedName>
        <fullName evidence="5">Yippee domain-containing protein</fullName>
    </recommendedName>
</protein>
<dbReference type="InterPro" id="IPR034751">
    <property type="entry name" value="Yippee"/>
</dbReference>
<feature type="region of interest" description="Disordered" evidence="4">
    <location>
        <begin position="252"/>
        <end position="274"/>
    </location>
</feature>
<gene>
    <name evidence="6" type="ORF">EYC80_006795</name>
</gene>
<accession>A0A5N6JZ64</accession>
<evidence type="ECO:0000313" key="7">
    <source>
        <dbReference type="Proteomes" id="UP000326757"/>
    </source>
</evidence>
<organism evidence="6 7">
    <name type="scientific">Monilinia laxa</name>
    <name type="common">Brown rot fungus</name>
    <name type="synonym">Sclerotinia laxa</name>
    <dbReference type="NCBI Taxonomy" id="61186"/>
    <lineage>
        <taxon>Eukaryota</taxon>
        <taxon>Fungi</taxon>
        <taxon>Dikarya</taxon>
        <taxon>Ascomycota</taxon>
        <taxon>Pezizomycotina</taxon>
        <taxon>Leotiomycetes</taxon>
        <taxon>Helotiales</taxon>
        <taxon>Sclerotiniaceae</taxon>
        <taxon>Monilinia</taxon>
    </lineage>
</organism>
<dbReference type="OrthoDB" id="6407410at2759"/>
<evidence type="ECO:0000256" key="4">
    <source>
        <dbReference type="SAM" id="MobiDB-lite"/>
    </source>
</evidence>
<keyword evidence="3" id="KW-0862">Zinc</keyword>
<sequence length="274" mass="30815">MNEQYCNNSFKRTTYPHMTTTPYDIQFLGLAKCLPNASHSQRTFFPLSPFLFVVAKHPLLPPALQCFTGRHGRAYLVAPPPPTPVPVIPPFPPTAHDRSKNLANIRVGRPVNRELLTGHHVVADVNCAVCNMLLGWKYVDAREAGQRYKIGKFILETRRVVSVPCYEDSDTSPHNLSYNHEYDGGKGGRCEGAIGEGGAYSNQTEGMAVETKEEEEARGWVHFDSEDEDECEELFAGTWDADIAQKRRIRRVDKRKRERERERVASKDSGVGGL</sequence>
<evidence type="ECO:0000256" key="2">
    <source>
        <dbReference type="ARBA" id="ARBA00022723"/>
    </source>
</evidence>
<dbReference type="Proteomes" id="UP000326757">
    <property type="component" value="Unassembled WGS sequence"/>
</dbReference>
<keyword evidence="2" id="KW-0479">Metal-binding</keyword>
<comment type="similarity">
    <text evidence="1">Belongs to the yippee family.</text>
</comment>
<dbReference type="PROSITE" id="PS51792">
    <property type="entry name" value="YIPPEE"/>
    <property type="match status" value="1"/>
</dbReference>
<evidence type="ECO:0000256" key="1">
    <source>
        <dbReference type="ARBA" id="ARBA00005613"/>
    </source>
</evidence>
<keyword evidence="7" id="KW-1185">Reference proteome</keyword>
<evidence type="ECO:0000259" key="5">
    <source>
        <dbReference type="PROSITE" id="PS51792"/>
    </source>
</evidence>
<dbReference type="PANTHER" id="PTHR13848">
    <property type="entry name" value="PROTEIN YIPPEE-LIKE CG15309-RELATED"/>
    <property type="match status" value="1"/>
</dbReference>
<reference evidence="6 7" key="1">
    <citation type="submission" date="2019-06" db="EMBL/GenBank/DDBJ databases">
        <title>Genome Sequence of the Brown Rot Fungal Pathogen Monilinia laxa.</title>
        <authorList>
            <person name="De Miccolis Angelini R.M."/>
            <person name="Landi L."/>
            <person name="Abate D."/>
            <person name="Pollastro S."/>
            <person name="Romanazzi G."/>
            <person name="Faretra F."/>
        </authorList>
    </citation>
    <scope>NUCLEOTIDE SEQUENCE [LARGE SCALE GENOMIC DNA]</scope>
    <source>
        <strain evidence="6 7">Mlax316</strain>
    </source>
</reference>
<dbReference type="EMBL" id="VIGI01000010">
    <property type="protein sequence ID" value="KAB8294834.1"/>
    <property type="molecule type" value="Genomic_DNA"/>
</dbReference>
<dbReference type="InterPro" id="IPR004910">
    <property type="entry name" value="Yippee/Mis18/Cereblon"/>
</dbReference>
<feature type="domain" description="Yippee" evidence="5">
    <location>
        <begin position="65"/>
        <end position="164"/>
    </location>
</feature>
<dbReference type="GO" id="GO:0046872">
    <property type="term" value="F:metal ion binding"/>
    <property type="evidence" value="ECO:0007669"/>
    <property type="project" value="UniProtKB-KW"/>
</dbReference>
<evidence type="ECO:0000313" key="6">
    <source>
        <dbReference type="EMBL" id="KAB8294834.1"/>
    </source>
</evidence>
<dbReference type="InterPro" id="IPR039058">
    <property type="entry name" value="Yippee_fam"/>
</dbReference>
<evidence type="ECO:0000256" key="3">
    <source>
        <dbReference type="ARBA" id="ARBA00022833"/>
    </source>
</evidence>